<sequence>MSSLASSLPLVLSKGPSSSLLKVLVVGAKLVYFLASNGASESANANEIEVATKSIAPFLSPSNTILVAPDASFSPFVLLGCVSTIGGLIAVVQLNRKSTLRITASSGGGDDHEDEEADSDDDNDANVVGGDNDADPMHHLQDREGGEEPPPPPPPADVAEPDRKPRPWNIWVILWRLINVFLRIFPFLHFLSPYFFKHFMSQPPAPAPAWFQDRLTELAVATGLCLFFVGMLHHISTLVHLVLFFVRNWWHSALGLCAAFSLLLFVPEIFVPVFNLLGWQVAQPLCFFFSPSWLSVITSDWVLIAVHAIPSLIIGCFLFASRRFRQWFLQRNYTKLVVELAIALVFRCLV</sequence>
<proteinExistence type="predicted"/>
<feature type="compositionally biased region" description="Acidic residues" evidence="1">
    <location>
        <begin position="111"/>
        <end position="124"/>
    </location>
</feature>
<gene>
    <name evidence="3" type="ORF">C8F04DRAFT_515072</name>
</gene>
<feature type="region of interest" description="Disordered" evidence="1">
    <location>
        <begin position="102"/>
        <end position="161"/>
    </location>
</feature>
<keyword evidence="4" id="KW-1185">Reference proteome</keyword>
<keyword evidence="2" id="KW-0812">Transmembrane</keyword>
<evidence type="ECO:0000313" key="4">
    <source>
        <dbReference type="Proteomes" id="UP001218188"/>
    </source>
</evidence>
<evidence type="ECO:0000256" key="2">
    <source>
        <dbReference type="SAM" id="Phobius"/>
    </source>
</evidence>
<dbReference type="Proteomes" id="UP001218188">
    <property type="component" value="Unassembled WGS sequence"/>
</dbReference>
<keyword evidence="2" id="KW-1133">Transmembrane helix</keyword>
<feature type="transmembrane region" description="Helical" evidence="2">
    <location>
        <begin position="218"/>
        <end position="246"/>
    </location>
</feature>
<protein>
    <recommendedName>
        <fullName evidence="5">Transmembrane protein</fullName>
    </recommendedName>
</protein>
<name>A0AAD6X4Y0_9AGAR</name>
<comment type="caution">
    <text evidence="3">The sequence shown here is derived from an EMBL/GenBank/DDBJ whole genome shotgun (WGS) entry which is preliminary data.</text>
</comment>
<dbReference type="EMBL" id="JARJCM010000049">
    <property type="protein sequence ID" value="KAJ7035675.1"/>
    <property type="molecule type" value="Genomic_DNA"/>
</dbReference>
<accession>A0AAD6X4Y0</accession>
<evidence type="ECO:0000256" key="1">
    <source>
        <dbReference type="SAM" id="MobiDB-lite"/>
    </source>
</evidence>
<evidence type="ECO:0008006" key="5">
    <source>
        <dbReference type="Google" id="ProtNLM"/>
    </source>
</evidence>
<evidence type="ECO:0000313" key="3">
    <source>
        <dbReference type="EMBL" id="KAJ7035675.1"/>
    </source>
</evidence>
<feature type="transmembrane region" description="Helical" evidence="2">
    <location>
        <begin position="173"/>
        <end position="196"/>
    </location>
</feature>
<keyword evidence="2" id="KW-0472">Membrane</keyword>
<feature type="transmembrane region" description="Helical" evidence="2">
    <location>
        <begin position="301"/>
        <end position="321"/>
    </location>
</feature>
<dbReference type="AlphaFoldDB" id="A0AAD6X4Y0"/>
<feature type="compositionally biased region" description="Basic and acidic residues" evidence="1">
    <location>
        <begin position="135"/>
        <end position="146"/>
    </location>
</feature>
<feature type="transmembrane region" description="Helical" evidence="2">
    <location>
        <begin position="253"/>
        <end position="281"/>
    </location>
</feature>
<feature type="transmembrane region" description="Helical" evidence="2">
    <location>
        <begin position="73"/>
        <end position="92"/>
    </location>
</feature>
<organism evidence="3 4">
    <name type="scientific">Mycena alexandri</name>
    <dbReference type="NCBI Taxonomy" id="1745969"/>
    <lineage>
        <taxon>Eukaryota</taxon>
        <taxon>Fungi</taxon>
        <taxon>Dikarya</taxon>
        <taxon>Basidiomycota</taxon>
        <taxon>Agaricomycotina</taxon>
        <taxon>Agaricomycetes</taxon>
        <taxon>Agaricomycetidae</taxon>
        <taxon>Agaricales</taxon>
        <taxon>Marasmiineae</taxon>
        <taxon>Mycenaceae</taxon>
        <taxon>Mycena</taxon>
    </lineage>
</organism>
<reference evidence="3" key="1">
    <citation type="submission" date="2023-03" db="EMBL/GenBank/DDBJ databases">
        <title>Massive genome expansion in bonnet fungi (Mycena s.s.) driven by repeated elements and novel gene families across ecological guilds.</title>
        <authorList>
            <consortium name="Lawrence Berkeley National Laboratory"/>
            <person name="Harder C.B."/>
            <person name="Miyauchi S."/>
            <person name="Viragh M."/>
            <person name="Kuo A."/>
            <person name="Thoen E."/>
            <person name="Andreopoulos B."/>
            <person name="Lu D."/>
            <person name="Skrede I."/>
            <person name="Drula E."/>
            <person name="Henrissat B."/>
            <person name="Morin E."/>
            <person name="Kohler A."/>
            <person name="Barry K."/>
            <person name="LaButti K."/>
            <person name="Morin E."/>
            <person name="Salamov A."/>
            <person name="Lipzen A."/>
            <person name="Mereny Z."/>
            <person name="Hegedus B."/>
            <person name="Baldrian P."/>
            <person name="Stursova M."/>
            <person name="Weitz H."/>
            <person name="Taylor A."/>
            <person name="Grigoriev I.V."/>
            <person name="Nagy L.G."/>
            <person name="Martin F."/>
            <person name="Kauserud H."/>
        </authorList>
    </citation>
    <scope>NUCLEOTIDE SEQUENCE</scope>
    <source>
        <strain evidence="3">CBHHK200</strain>
    </source>
</reference>